<reference evidence="1" key="2">
    <citation type="journal article" date="2008" name="PLoS Biol.">
        <title>Population genomic analysis of strain variation in Leptospirillum group II bacteria involved in acid mine drainage formation.</title>
        <authorList>
            <person name="Simmons S.L."/>
            <person name="Dibartolo G."/>
            <person name="Denef V.J."/>
            <person name="Goltsman D.S."/>
            <person name="Thelen M.P."/>
            <person name="Banfield J.F."/>
        </authorList>
    </citation>
    <scope>NUCLEOTIDE SEQUENCE [LARGE SCALE GENOMIC DNA]</scope>
</reference>
<evidence type="ECO:0000313" key="1">
    <source>
        <dbReference type="EMBL" id="EDZ39906.1"/>
    </source>
</evidence>
<reference evidence="1" key="1">
    <citation type="journal article" date="2004" name="Nature">
        <title>Community structure and metabolism through reconstruction of microbial genomes from the environment.</title>
        <authorList>
            <person name="Tyson G.W."/>
            <person name="Chapman J."/>
            <person name="Hugenholtz P."/>
            <person name="Allen E.E."/>
            <person name="Ram R.J."/>
            <person name="Richardson P.M."/>
            <person name="Solovyev V.V."/>
            <person name="Rubin E.M."/>
            <person name="Rokhsar D.S."/>
            <person name="Banfield J.F."/>
        </authorList>
    </citation>
    <scope>NUCLEOTIDE SEQUENCE [LARGE SCALE GENOMIC DNA]</scope>
</reference>
<accession>B6AN51</accession>
<evidence type="ECO:0008006" key="2">
    <source>
        <dbReference type="Google" id="ProtNLM"/>
    </source>
</evidence>
<gene>
    <name evidence="1" type="ORF">CGL2_10706003</name>
</gene>
<protein>
    <recommendedName>
        <fullName evidence="2">Transposase</fullName>
    </recommendedName>
</protein>
<organism evidence="1">
    <name type="scientific">Leptospirillum sp. Group II '5-way CG'</name>
    <dbReference type="NCBI Taxonomy" id="419541"/>
    <lineage>
        <taxon>Bacteria</taxon>
        <taxon>Pseudomonadati</taxon>
        <taxon>Nitrospirota</taxon>
        <taxon>Nitrospiria</taxon>
        <taxon>Nitrospirales</taxon>
        <taxon>Nitrospiraceae</taxon>
        <taxon>Leptospirillum</taxon>
    </lineage>
</organism>
<sequence length="49" mass="5748">MVRWQVYPVAGKVVRHAESLLLKVADDLLSFFQTLRERSCRLMCQPRVT</sequence>
<name>B6AN51_9BACT</name>
<dbReference type="EMBL" id="DS995259">
    <property type="protein sequence ID" value="EDZ39906.1"/>
    <property type="molecule type" value="Genomic_DNA"/>
</dbReference>
<proteinExistence type="predicted"/>
<dbReference type="AlphaFoldDB" id="B6AN51"/>